<dbReference type="InterPro" id="IPR001452">
    <property type="entry name" value="SH3_domain"/>
</dbReference>
<evidence type="ECO:0000256" key="3">
    <source>
        <dbReference type="ARBA" id="ARBA00022833"/>
    </source>
</evidence>
<dbReference type="GO" id="GO:0046872">
    <property type="term" value="F:metal ion binding"/>
    <property type="evidence" value="ECO:0007669"/>
    <property type="project" value="UniProtKB-KW"/>
</dbReference>
<dbReference type="InterPro" id="IPR002219">
    <property type="entry name" value="PKC_DAG/PE"/>
</dbReference>
<dbReference type="Proteomes" id="UP000559027">
    <property type="component" value="Unassembled WGS sequence"/>
</dbReference>
<dbReference type="Pfam" id="PF00611">
    <property type="entry name" value="FCH"/>
    <property type="match status" value="1"/>
</dbReference>
<evidence type="ECO:0000313" key="11">
    <source>
        <dbReference type="Proteomes" id="UP000559027"/>
    </source>
</evidence>
<keyword evidence="5" id="KW-0175">Coiled coil</keyword>
<dbReference type="GO" id="GO:0030036">
    <property type="term" value="P:actin cytoskeleton organization"/>
    <property type="evidence" value="ECO:0007669"/>
    <property type="project" value="UniProtKB-ARBA"/>
</dbReference>
<dbReference type="PRINTS" id="PR00452">
    <property type="entry name" value="SH3DOMAIN"/>
</dbReference>
<evidence type="ECO:0000256" key="2">
    <source>
        <dbReference type="ARBA" id="ARBA00022723"/>
    </source>
</evidence>
<dbReference type="AlphaFoldDB" id="A0A8H5LKZ9"/>
<dbReference type="InterPro" id="IPR036028">
    <property type="entry name" value="SH3-like_dom_sf"/>
</dbReference>
<dbReference type="SMART" id="SM00326">
    <property type="entry name" value="SH3"/>
    <property type="match status" value="2"/>
</dbReference>
<dbReference type="Pfam" id="PF00130">
    <property type="entry name" value="C1_1"/>
    <property type="match status" value="1"/>
</dbReference>
<dbReference type="PROSITE" id="PS51741">
    <property type="entry name" value="F_BAR"/>
    <property type="match status" value="1"/>
</dbReference>
<feature type="region of interest" description="Disordered" evidence="6">
    <location>
        <begin position="464"/>
        <end position="500"/>
    </location>
</feature>
<dbReference type="InterPro" id="IPR035459">
    <property type="entry name" value="Bzz1_SH3_1"/>
</dbReference>
<feature type="compositionally biased region" description="Low complexity" evidence="6">
    <location>
        <begin position="468"/>
        <end position="486"/>
    </location>
</feature>
<dbReference type="EMBL" id="JAACJO010000003">
    <property type="protein sequence ID" value="KAF5361072.1"/>
    <property type="molecule type" value="Genomic_DNA"/>
</dbReference>
<dbReference type="Pfam" id="PF14604">
    <property type="entry name" value="SH3_9"/>
    <property type="match status" value="2"/>
</dbReference>
<dbReference type="PANTHER" id="PTHR15735">
    <property type="entry name" value="FCH AND DOUBLE SH3 DOMAINS PROTEIN"/>
    <property type="match status" value="1"/>
</dbReference>
<evidence type="ECO:0000259" key="7">
    <source>
        <dbReference type="PROSITE" id="PS50002"/>
    </source>
</evidence>
<dbReference type="CDD" id="cd11912">
    <property type="entry name" value="SH3_Bzz1_1"/>
    <property type="match status" value="1"/>
</dbReference>
<evidence type="ECO:0000259" key="9">
    <source>
        <dbReference type="PROSITE" id="PS51741"/>
    </source>
</evidence>
<dbReference type="Gene3D" id="3.30.60.20">
    <property type="match status" value="1"/>
</dbReference>
<feature type="region of interest" description="Disordered" evidence="6">
    <location>
        <begin position="559"/>
        <end position="584"/>
    </location>
</feature>
<evidence type="ECO:0000256" key="5">
    <source>
        <dbReference type="PROSITE-ProRule" id="PRU01077"/>
    </source>
</evidence>
<gene>
    <name evidence="10" type="ORF">D9756_004644</name>
</gene>
<dbReference type="SMART" id="SM00109">
    <property type="entry name" value="C1"/>
    <property type="match status" value="1"/>
</dbReference>
<feature type="domain" description="Phorbol-ester/DAG-type" evidence="8">
    <location>
        <begin position="421"/>
        <end position="464"/>
    </location>
</feature>
<feature type="domain" description="SH3" evidence="7">
    <location>
        <begin position="581"/>
        <end position="642"/>
    </location>
</feature>
<feature type="domain" description="F-BAR" evidence="9">
    <location>
        <begin position="15"/>
        <end position="291"/>
    </location>
</feature>
<dbReference type="GO" id="GO:0030833">
    <property type="term" value="P:regulation of actin filament polymerization"/>
    <property type="evidence" value="ECO:0007669"/>
    <property type="project" value="TreeGrafter"/>
</dbReference>
<feature type="domain" description="SH3" evidence="7">
    <location>
        <begin position="509"/>
        <end position="570"/>
    </location>
</feature>
<dbReference type="PANTHER" id="PTHR15735:SF21">
    <property type="entry name" value="PROTEIN NERVOUS WRECK"/>
    <property type="match status" value="1"/>
</dbReference>
<accession>A0A8H5LKZ9</accession>
<evidence type="ECO:0000256" key="6">
    <source>
        <dbReference type="SAM" id="MobiDB-lite"/>
    </source>
</evidence>
<feature type="compositionally biased region" description="Polar residues" evidence="6">
    <location>
        <begin position="487"/>
        <end position="498"/>
    </location>
</feature>
<keyword evidence="1 4" id="KW-0728">SH3 domain</keyword>
<dbReference type="SUPFAM" id="SSF50044">
    <property type="entry name" value="SH3-domain"/>
    <property type="match status" value="2"/>
</dbReference>
<evidence type="ECO:0000259" key="8">
    <source>
        <dbReference type="PROSITE" id="PS50081"/>
    </source>
</evidence>
<dbReference type="Gene3D" id="2.30.30.40">
    <property type="entry name" value="SH3 Domains"/>
    <property type="match status" value="2"/>
</dbReference>
<reference evidence="10 11" key="1">
    <citation type="journal article" date="2020" name="ISME J.">
        <title>Uncovering the hidden diversity of litter-decomposition mechanisms in mushroom-forming fungi.</title>
        <authorList>
            <person name="Floudas D."/>
            <person name="Bentzer J."/>
            <person name="Ahren D."/>
            <person name="Johansson T."/>
            <person name="Persson P."/>
            <person name="Tunlid A."/>
        </authorList>
    </citation>
    <scope>NUCLEOTIDE SEQUENCE [LARGE SCALE GENOMIC DNA]</scope>
    <source>
        <strain evidence="10 11">CBS 146.42</strain>
    </source>
</reference>
<sequence>MATEPATDQSYGKTLPVDNALIGPQDQVERIGSLFGAHLELIGDIRDLYQGRVAIEREYAAKLQTLTRKAIDKKAKMEARYIVGEDPTKDWDSSTLRRSTLDNAYDALINSIADAAQDHLSIAEALASQIVETLRVVEKRNDDAMKKELQFFHKILADRDRMYAERQKSKQKYDADCEEVETSRQKQTRAQDERHKSRVTKQVEQQKTDMYNSKNIYLISTAIANQVKDKFFATDLPDVQNEFQRLQSRLVERLVKVLMHGQNLQLGHLDNLKKRINNAEVKLSEVQPSQDQALFISHNIRPFSAPGDWKFEPCALHYDTDVMSVEPAPKIFLQNKLSRSHASLQDLEPLISSKQSDLDQLARRLQYLSIDHSIGEIDDLTDSYLEAQHQLVYYNNSRCILDAEIKTIVSAIGDDEGVRAPHAFKSSSFSIPTQCGYCGKQGKTCKACGLSVHTKCELKVPADCPEGTPSDPSISRSTTTTSRISTATNITPSPSSFVPPQAAEDEEEVDYPKATVLFDFIPSSEFELGVNEGTTVRVLEPNDGSGWVKVEESRGKSGLVPASYIGTDDNPSGEEGSTTQGNGQRVRAIYPYKSQGPDELGLREGEIVELSVGGQDYGNGWWEGLNSEGRKGIFPSNYVEVL</sequence>
<evidence type="ECO:0000256" key="4">
    <source>
        <dbReference type="PROSITE-ProRule" id="PRU00192"/>
    </source>
</evidence>
<dbReference type="SMART" id="SM00055">
    <property type="entry name" value="FCH"/>
    <property type="match status" value="1"/>
</dbReference>
<evidence type="ECO:0000313" key="10">
    <source>
        <dbReference type="EMBL" id="KAF5361072.1"/>
    </source>
</evidence>
<keyword evidence="2" id="KW-0479">Metal-binding</keyword>
<dbReference type="GO" id="GO:0030864">
    <property type="term" value="C:cortical actin cytoskeleton"/>
    <property type="evidence" value="ECO:0007669"/>
    <property type="project" value="UniProtKB-ARBA"/>
</dbReference>
<dbReference type="CDD" id="cd20824">
    <property type="entry name" value="C1_SpBZZ1-like"/>
    <property type="match status" value="1"/>
</dbReference>
<dbReference type="PROSITE" id="PS50081">
    <property type="entry name" value="ZF_DAG_PE_2"/>
    <property type="match status" value="1"/>
</dbReference>
<name>A0A8H5LKZ9_9AGAR</name>
<organism evidence="10 11">
    <name type="scientific">Leucocoprinus leucothites</name>
    <dbReference type="NCBI Taxonomy" id="201217"/>
    <lineage>
        <taxon>Eukaryota</taxon>
        <taxon>Fungi</taxon>
        <taxon>Dikarya</taxon>
        <taxon>Basidiomycota</taxon>
        <taxon>Agaricomycotina</taxon>
        <taxon>Agaricomycetes</taxon>
        <taxon>Agaricomycetidae</taxon>
        <taxon>Agaricales</taxon>
        <taxon>Agaricineae</taxon>
        <taxon>Agaricaceae</taxon>
        <taxon>Leucocoprinus</taxon>
    </lineage>
</organism>
<evidence type="ECO:0008006" key="12">
    <source>
        <dbReference type="Google" id="ProtNLM"/>
    </source>
</evidence>
<dbReference type="OrthoDB" id="8783038at2759"/>
<feature type="compositionally biased region" description="Basic and acidic residues" evidence="6">
    <location>
        <begin position="167"/>
        <end position="195"/>
    </location>
</feature>
<dbReference type="InterPro" id="IPR031160">
    <property type="entry name" value="F_BAR_dom"/>
</dbReference>
<dbReference type="Gene3D" id="1.20.1270.60">
    <property type="entry name" value="Arfaptin homology (AH) domain/BAR domain"/>
    <property type="match status" value="1"/>
</dbReference>
<keyword evidence="11" id="KW-1185">Reference proteome</keyword>
<dbReference type="SUPFAM" id="SSF57889">
    <property type="entry name" value="Cysteine-rich domain"/>
    <property type="match status" value="1"/>
</dbReference>
<keyword evidence="3" id="KW-0862">Zinc</keyword>
<comment type="caution">
    <text evidence="10">The sequence shown here is derived from an EMBL/GenBank/DDBJ whole genome shotgun (WGS) entry which is preliminary data.</text>
</comment>
<evidence type="ECO:0000256" key="1">
    <source>
        <dbReference type="ARBA" id="ARBA00022443"/>
    </source>
</evidence>
<feature type="region of interest" description="Disordered" evidence="6">
    <location>
        <begin position="167"/>
        <end position="196"/>
    </location>
</feature>
<dbReference type="InterPro" id="IPR046349">
    <property type="entry name" value="C1-like_sf"/>
</dbReference>
<dbReference type="InterPro" id="IPR027267">
    <property type="entry name" value="AH/BAR_dom_sf"/>
</dbReference>
<dbReference type="PROSITE" id="PS50002">
    <property type="entry name" value="SH3"/>
    <property type="match status" value="2"/>
</dbReference>
<dbReference type="SUPFAM" id="SSF103657">
    <property type="entry name" value="BAR/IMD domain-like"/>
    <property type="match status" value="1"/>
</dbReference>
<dbReference type="InterPro" id="IPR001060">
    <property type="entry name" value="FCH_dom"/>
</dbReference>
<protein>
    <recommendedName>
        <fullName evidence="12">Protein BZZ1</fullName>
    </recommendedName>
</protein>
<proteinExistence type="predicted"/>